<keyword evidence="2" id="KW-1185">Reference proteome</keyword>
<organism evidence="1 2">
    <name type="scientific">Pseudanabaena yagii GIHE-NHR1</name>
    <dbReference type="NCBI Taxonomy" id="2722753"/>
    <lineage>
        <taxon>Bacteria</taxon>
        <taxon>Bacillati</taxon>
        <taxon>Cyanobacteriota</taxon>
        <taxon>Cyanophyceae</taxon>
        <taxon>Pseudanabaenales</taxon>
        <taxon>Pseudanabaenaceae</taxon>
        <taxon>Pseudanabaena</taxon>
        <taxon>Pseudanabaena yagii</taxon>
    </lineage>
</organism>
<proteinExistence type="predicted"/>
<dbReference type="Proteomes" id="UP000738376">
    <property type="component" value="Unassembled WGS sequence"/>
</dbReference>
<protein>
    <recommendedName>
        <fullName evidence="3">CheW-like domain-containing protein</fullName>
    </recommendedName>
</protein>
<dbReference type="RefSeq" id="WP_169362747.1">
    <property type="nucleotide sequence ID" value="NZ_JAAVJL010000001.1"/>
</dbReference>
<reference evidence="1 2" key="1">
    <citation type="submission" date="2020-03" db="EMBL/GenBank/DDBJ databases">
        <title>Draft Genome Sequence of 2-Methylisoborneol Producing Pseudanabaena yagii Strain GIHE-NHR1 Isolated from North Han River in South Korea.</title>
        <authorList>
            <person name="Jeong J."/>
        </authorList>
    </citation>
    <scope>NUCLEOTIDE SEQUENCE [LARGE SCALE GENOMIC DNA]</scope>
    <source>
        <strain evidence="1 2">GIHE-NHR1</strain>
    </source>
</reference>
<comment type="caution">
    <text evidence="1">The sequence shown here is derived from an EMBL/GenBank/DDBJ whole genome shotgun (WGS) entry which is preliminary data.</text>
</comment>
<gene>
    <name evidence="1" type="ORF">HC246_06920</name>
</gene>
<dbReference type="EMBL" id="JAAVJL010000001">
    <property type="protein sequence ID" value="NMF57756.1"/>
    <property type="molecule type" value="Genomic_DNA"/>
</dbReference>
<evidence type="ECO:0000313" key="1">
    <source>
        <dbReference type="EMBL" id="NMF57756.1"/>
    </source>
</evidence>
<accession>A0ABX1LQI1</accession>
<evidence type="ECO:0008006" key="3">
    <source>
        <dbReference type="Google" id="ProtNLM"/>
    </source>
</evidence>
<name>A0ABX1LQI1_9CYAN</name>
<sequence>MKYFFLAQGWRVRRVWDVSGLWNEMAWRRRPIIIPIGVYLVDDREEMVLYKVEESIQAVEAIPEDLSNNRDRVVSNDGSKVAIAQVRISRLLSAEQVLERITPLK</sequence>
<evidence type="ECO:0000313" key="2">
    <source>
        <dbReference type="Proteomes" id="UP000738376"/>
    </source>
</evidence>